<reference evidence="2" key="1">
    <citation type="submission" date="2014-11" db="EMBL/GenBank/DDBJ databases">
        <authorList>
            <person name="Otto D Thomas"/>
            <person name="Naeem Raeece"/>
        </authorList>
    </citation>
    <scope>NUCLEOTIDE SEQUENCE</scope>
</reference>
<sequence length="1033" mass="111655">MTDAAQCPNALVQKADQIASYAFCLEEGNPRCSATPISDAMLTSEDAEGLSFESVCEAFEKHLKEKGGEKAISSMDTVFAWVSEQKTRRRLRVQPNETVKRRLQISINPNATCDDPVNEPCTICPVPENETIYTPFTPDYTPPGGSYQDSVASLIGPFITDDPWFESRSDDNAVAGAVIALETNRIAQAAFALCEFIPRTLPIPIPFVGIVRIPNPIYLVCKAPELAFIVLVQAFEILLDQVDFHDGNIDSAEIEAAWRNSVSLLLGFCKLQADVEAAADLIERTINTEHALTRDLVRRELDFIRDTDAFQEHETRVNVSNEHEITKQLIANETLEFSLKIRSAFESLRFRLDQQDEQLRIIRRLLITPKILRPEWRENNTDCGEPDDDTYKPPPYRRLSLSEDEQTDPATLDEILWLKDGTLPLPSELQALRCPPPPSADQEGACAADTVLCGVNLTAMASRFVPSPPPPKSLSGKVSAGKETIKETPLPTAESVFGGKIEDPLLKGLGPMASLQPSPHKLEPVVSLDAFPFLRESLKEMEGAEAEGDGRFGIPEEIKGATTTTTIQPTVPPLTQSGQPTVAPVEPGLGENPKDEPTIAPPNVTTTTTMATTTTTMPTTTTMATTTTTTPAPSGCRCSEAEVTAATFNDPRFTGSATEVNLLFTVALGCDFEWNPANFEEMIFVEIQDNLGNVLTQGSGLVDIAENLGWEGRDEVQNENYAAQIAGVSSQSLGVNFSSPLVESWDYRTTVDSSVYNPSRNYTATFQYECLEGSTSLDSFAASETLVPLCKCLPEGITLSSAQTSSIGGDRIEVVINTANCEGAVPFESFRFELRNGTSGETFPLDSPSLRGGGDTQLTILLVASQGNVPDGPDIEVVVTTCDDLQIPIAVERVTPGTLIPNQNLTTVWVNQGRVPGQTTVVGRFSADLTLCQPLENPIPSSSIVLTNSNGMTIPITDAVLENLNESSGIATYSFSVTGGGSFDLTETYSLSVTVCGGSAQVLNPWGITNGTATAGTPDFDFQVPELPDITLP</sequence>
<dbReference type="EMBL" id="CDMZ01005897">
    <property type="protein sequence ID" value="CEM55644.1"/>
    <property type="molecule type" value="Genomic_DNA"/>
</dbReference>
<dbReference type="AlphaFoldDB" id="A0A0G4IER5"/>
<name>A0A0G4IER5_9ALVE</name>
<proteinExistence type="predicted"/>
<evidence type="ECO:0000256" key="1">
    <source>
        <dbReference type="SAM" id="MobiDB-lite"/>
    </source>
</evidence>
<dbReference type="VEuPathDB" id="CryptoDB:Cvel_13721"/>
<organism evidence="2">
    <name type="scientific">Chromera velia CCMP2878</name>
    <dbReference type="NCBI Taxonomy" id="1169474"/>
    <lineage>
        <taxon>Eukaryota</taxon>
        <taxon>Sar</taxon>
        <taxon>Alveolata</taxon>
        <taxon>Colpodellida</taxon>
        <taxon>Chromeraceae</taxon>
        <taxon>Chromera</taxon>
    </lineage>
</organism>
<gene>
    <name evidence="2" type="ORF">Cvel_13721</name>
</gene>
<feature type="region of interest" description="Disordered" evidence="1">
    <location>
        <begin position="464"/>
        <end position="483"/>
    </location>
</feature>
<accession>A0A0G4IER5</accession>
<evidence type="ECO:0000313" key="2">
    <source>
        <dbReference type="EMBL" id="CEM55644.1"/>
    </source>
</evidence>
<protein>
    <submittedName>
        <fullName evidence="2">Uncharacterized protein</fullName>
    </submittedName>
</protein>